<dbReference type="Pfam" id="PF07883">
    <property type="entry name" value="Cupin_2"/>
    <property type="match status" value="1"/>
</dbReference>
<dbReference type="InterPro" id="IPR014710">
    <property type="entry name" value="RmlC-like_jellyroll"/>
</dbReference>
<gene>
    <name evidence="2" type="ORF">PABY_05390</name>
</gene>
<proteinExistence type="predicted"/>
<feature type="domain" description="Cupin type-2" evidence="1">
    <location>
        <begin position="36"/>
        <end position="94"/>
    </location>
</feature>
<reference evidence="2 3" key="1">
    <citation type="submission" date="2023-09" db="EMBL/GenBank/DDBJ databases">
        <title>Pyrofollis japonicus gen. nov. sp. nov., a novel member of the family Pyrodictiaceae isolated from the Iheya North hydrothermal field.</title>
        <authorList>
            <person name="Miyazaki U."/>
            <person name="Sanari M."/>
            <person name="Tame A."/>
            <person name="Kitajima M."/>
            <person name="Okamoto A."/>
            <person name="Sawayama S."/>
            <person name="Miyazaki J."/>
            <person name="Takai K."/>
            <person name="Nakagawa S."/>
        </authorList>
    </citation>
    <scope>NUCLEOTIDE SEQUENCE [LARGE SCALE GENOMIC DNA]</scope>
    <source>
        <strain evidence="2 3">AV2</strain>
    </source>
</reference>
<sequence length="125" mass="13712">MGSIPGISLDWCRELLEGVCSRIAYCSRDLVVMESRIRRGARVPRHSHPSVQATFCLRGRLLLGVEGRGERVLGPGDYEVIPPGVPHWAEALEDSLVVDVNAPLTRDRLELARRLGADCPARGEG</sequence>
<evidence type="ECO:0000313" key="2">
    <source>
        <dbReference type="EMBL" id="BES80972.1"/>
    </source>
</evidence>
<evidence type="ECO:0000259" key="1">
    <source>
        <dbReference type="Pfam" id="PF07883"/>
    </source>
</evidence>
<dbReference type="EMBL" id="AP028907">
    <property type="protein sequence ID" value="BES80972.1"/>
    <property type="molecule type" value="Genomic_DNA"/>
</dbReference>
<protein>
    <recommendedName>
        <fullName evidence="1">Cupin type-2 domain-containing protein</fullName>
    </recommendedName>
</protein>
<dbReference type="InterPro" id="IPR011051">
    <property type="entry name" value="RmlC_Cupin_sf"/>
</dbReference>
<dbReference type="SUPFAM" id="SSF51182">
    <property type="entry name" value="RmlC-like cupins"/>
    <property type="match status" value="1"/>
</dbReference>
<dbReference type="Proteomes" id="UP001341135">
    <property type="component" value="Chromosome"/>
</dbReference>
<dbReference type="InterPro" id="IPR052535">
    <property type="entry name" value="Bacilysin_H2HPP_isomerase"/>
</dbReference>
<accession>A0ABM8IXX6</accession>
<dbReference type="Gene3D" id="2.60.120.10">
    <property type="entry name" value="Jelly Rolls"/>
    <property type="match status" value="1"/>
</dbReference>
<keyword evidence="3" id="KW-1185">Reference proteome</keyword>
<dbReference type="PANTHER" id="PTHR40112">
    <property type="entry name" value="H2HPP ISOMERASE"/>
    <property type="match status" value="1"/>
</dbReference>
<dbReference type="PANTHER" id="PTHR40112:SF1">
    <property type="entry name" value="H2HPP ISOMERASE"/>
    <property type="match status" value="1"/>
</dbReference>
<dbReference type="InterPro" id="IPR013096">
    <property type="entry name" value="Cupin_2"/>
</dbReference>
<evidence type="ECO:0000313" key="3">
    <source>
        <dbReference type="Proteomes" id="UP001341135"/>
    </source>
</evidence>
<organism evidence="2 3">
    <name type="scientific">Pyrodictium abyssi</name>
    <dbReference type="NCBI Taxonomy" id="54256"/>
    <lineage>
        <taxon>Archaea</taxon>
        <taxon>Thermoproteota</taxon>
        <taxon>Thermoprotei</taxon>
        <taxon>Desulfurococcales</taxon>
        <taxon>Pyrodictiaceae</taxon>
        <taxon>Pyrodictium</taxon>
    </lineage>
</organism>
<name>A0ABM8IXX6_9CREN</name>